<feature type="disulfide bond" evidence="1">
    <location>
        <begin position="72"/>
        <end position="87"/>
    </location>
</feature>
<dbReference type="PRINTS" id="PR01680">
    <property type="entry name" value="TNFACTORR6"/>
</dbReference>
<dbReference type="Pfam" id="PF00020">
    <property type="entry name" value="TNFR_c6"/>
    <property type="match status" value="2"/>
</dbReference>
<dbReference type="Gene3D" id="2.10.50.10">
    <property type="entry name" value="Tumor Necrosis Factor Receptor, subunit A, domain 2"/>
    <property type="match status" value="3"/>
</dbReference>
<dbReference type="GO" id="GO:0007165">
    <property type="term" value="P:signal transduction"/>
    <property type="evidence" value="ECO:0007669"/>
    <property type="project" value="InterPro"/>
</dbReference>
<dbReference type="GO" id="GO:0046642">
    <property type="term" value="P:negative regulation of alpha-beta T cell proliferation"/>
    <property type="evidence" value="ECO:0007669"/>
    <property type="project" value="TreeGrafter"/>
</dbReference>
<gene>
    <name evidence="4" type="ORF">PFLUV_G00186420</name>
</gene>
<dbReference type="GO" id="GO:0006915">
    <property type="term" value="P:apoptotic process"/>
    <property type="evidence" value="ECO:0007669"/>
    <property type="project" value="InterPro"/>
</dbReference>
<sequence length="273" mass="29922">METGILPHTMMSRTHLTVAPLLILVMSVFRGHTLTCDPTEYQMGDQCCPKCPAGSRVGIDCTERRSTFCLGCDKGTFMSHPSQSIRCYACARCDSGSGVKIKTACTATSDTVCEPLEGFYCTNAIKDDCVEAQKHSSCQPGQYISQKGTALRDTECSDCSDGTFSNGTLLRSCQPHTQCESLNLQQIKPGNASTDAECGEQRSGALCFIFRLAERHRKKKGMQTIPNSSLKTTNIPMKKRKGWSLCKHRDSSSVTGEERSRINEIQLDAGTYV</sequence>
<protein>
    <recommendedName>
        <fullName evidence="3">TNFR-Cys domain-containing protein</fullName>
    </recommendedName>
</protein>
<dbReference type="PROSITE" id="PS00652">
    <property type="entry name" value="TNFR_NGFR_1"/>
    <property type="match status" value="2"/>
</dbReference>
<evidence type="ECO:0000259" key="3">
    <source>
        <dbReference type="PROSITE" id="PS50050"/>
    </source>
</evidence>
<feature type="chain" id="PRO_5025387959" description="TNFR-Cys domain-containing protein" evidence="2">
    <location>
        <begin position="36"/>
        <end position="273"/>
    </location>
</feature>
<dbReference type="GO" id="GO:0006955">
    <property type="term" value="P:immune response"/>
    <property type="evidence" value="ECO:0007669"/>
    <property type="project" value="InterPro"/>
</dbReference>
<dbReference type="SUPFAM" id="SSF57586">
    <property type="entry name" value="TNF receptor-like"/>
    <property type="match status" value="2"/>
</dbReference>
<comment type="caution">
    <text evidence="1">Lacks conserved residue(s) required for the propagation of feature annotation.</text>
</comment>
<name>A0A6A5EIF8_PERFL</name>
<dbReference type="PANTHER" id="PTHR46838:SF1">
    <property type="entry name" value="TUMOR NECROSIS FACTOR RECEPTOR SUPERFAMILY MEMBER 14"/>
    <property type="match status" value="1"/>
</dbReference>
<dbReference type="GO" id="GO:0002720">
    <property type="term" value="P:positive regulation of cytokine production involved in immune response"/>
    <property type="evidence" value="ECO:0007669"/>
    <property type="project" value="TreeGrafter"/>
</dbReference>
<keyword evidence="1" id="KW-1015">Disulfide bond</keyword>
<proteinExistence type="predicted"/>
<dbReference type="FunFam" id="2.10.50.10:FF:000065">
    <property type="entry name" value="TNF receptor superfamily member 14"/>
    <property type="match status" value="1"/>
</dbReference>
<dbReference type="GO" id="GO:0004888">
    <property type="term" value="F:transmembrane signaling receptor activity"/>
    <property type="evidence" value="ECO:0007669"/>
    <property type="project" value="InterPro"/>
</dbReference>
<feature type="domain" description="TNFR-Cys" evidence="3">
    <location>
        <begin position="71"/>
        <end position="113"/>
    </location>
</feature>
<dbReference type="EMBL" id="VHII01000016">
    <property type="protein sequence ID" value="KAF1378099.1"/>
    <property type="molecule type" value="Genomic_DNA"/>
</dbReference>
<keyword evidence="2" id="KW-0732">Signal</keyword>
<dbReference type="GO" id="GO:2000406">
    <property type="term" value="P:positive regulation of T cell migration"/>
    <property type="evidence" value="ECO:0007669"/>
    <property type="project" value="TreeGrafter"/>
</dbReference>
<feature type="signal peptide" evidence="2">
    <location>
        <begin position="1"/>
        <end position="35"/>
    </location>
</feature>
<dbReference type="CDD" id="cd13405">
    <property type="entry name" value="TNFRSF14_teleost"/>
    <property type="match status" value="1"/>
</dbReference>
<accession>A0A6A5EIF8</accession>
<dbReference type="CDD" id="cd00185">
    <property type="entry name" value="TNFRSF"/>
    <property type="match status" value="1"/>
</dbReference>
<dbReference type="PROSITE" id="PS50050">
    <property type="entry name" value="TNFR_NGFR_2"/>
    <property type="match status" value="1"/>
</dbReference>
<evidence type="ECO:0000256" key="2">
    <source>
        <dbReference type="SAM" id="SignalP"/>
    </source>
</evidence>
<dbReference type="Proteomes" id="UP000465112">
    <property type="component" value="Chromosome 16"/>
</dbReference>
<dbReference type="GO" id="GO:0050830">
    <property type="term" value="P:defense response to Gram-positive bacterium"/>
    <property type="evidence" value="ECO:0007669"/>
    <property type="project" value="TreeGrafter"/>
</dbReference>
<evidence type="ECO:0000313" key="5">
    <source>
        <dbReference type="Proteomes" id="UP000465112"/>
    </source>
</evidence>
<dbReference type="GO" id="GO:0050829">
    <property type="term" value="P:defense response to Gram-negative bacterium"/>
    <property type="evidence" value="ECO:0007669"/>
    <property type="project" value="TreeGrafter"/>
</dbReference>
<comment type="caution">
    <text evidence="4">The sequence shown here is derived from an EMBL/GenBank/DDBJ whole genome shotgun (WGS) entry which is preliminary data.</text>
</comment>
<keyword evidence="5" id="KW-1185">Reference proteome</keyword>
<organism evidence="4 5">
    <name type="scientific">Perca fluviatilis</name>
    <name type="common">European perch</name>
    <dbReference type="NCBI Taxonomy" id="8168"/>
    <lineage>
        <taxon>Eukaryota</taxon>
        <taxon>Metazoa</taxon>
        <taxon>Chordata</taxon>
        <taxon>Craniata</taxon>
        <taxon>Vertebrata</taxon>
        <taxon>Euteleostomi</taxon>
        <taxon>Actinopterygii</taxon>
        <taxon>Neopterygii</taxon>
        <taxon>Teleostei</taxon>
        <taxon>Neoteleostei</taxon>
        <taxon>Acanthomorphata</taxon>
        <taxon>Eupercaria</taxon>
        <taxon>Perciformes</taxon>
        <taxon>Percoidei</taxon>
        <taxon>Percidae</taxon>
        <taxon>Percinae</taxon>
        <taxon>Perca</taxon>
    </lineage>
</organism>
<dbReference type="PANTHER" id="PTHR46838">
    <property type="entry name" value="TUMOR NECROSIS FACTOR RECEPTOR SUPERFAMILY MEMBER 14"/>
    <property type="match status" value="1"/>
</dbReference>
<dbReference type="InterPro" id="IPR008063">
    <property type="entry name" value="Fas_rcpt"/>
</dbReference>
<dbReference type="InterPro" id="IPR001368">
    <property type="entry name" value="TNFR/NGFR_Cys_rich_reg"/>
</dbReference>
<dbReference type="AlphaFoldDB" id="A0A6A5EIF8"/>
<dbReference type="GO" id="GO:0009897">
    <property type="term" value="C:external side of plasma membrane"/>
    <property type="evidence" value="ECO:0007669"/>
    <property type="project" value="TreeGrafter"/>
</dbReference>
<evidence type="ECO:0000313" key="4">
    <source>
        <dbReference type="EMBL" id="KAF1378099.1"/>
    </source>
</evidence>
<feature type="repeat" description="TNFR-Cys" evidence="1">
    <location>
        <begin position="71"/>
        <end position="113"/>
    </location>
</feature>
<evidence type="ECO:0000256" key="1">
    <source>
        <dbReference type="PROSITE-ProRule" id="PRU00206"/>
    </source>
</evidence>
<reference evidence="4 5" key="1">
    <citation type="submission" date="2019-06" db="EMBL/GenBank/DDBJ databases">
        <title>A chromosome-scale genome assembly of the European perch, Perca fluviatilis.</title>
        <authorList>
            <person name="Roques C."/>
            <person name="Zahm M."/>
            <person name="Cabau C."/>
            <person name="Klopp C."/>
            <person name="Bouchez O."/>
            <person name="Donnadieu C."/>
            <person name="Kuhl H."/>
            <person name="Gislard M."/>
            <person name="Guendouz S."/>
            <person name="Journot L."/>
            <person name="Haffray P."/>
            <person name="Bestin A."/>
            <person name="Morvezen R."/>
            <person name="Feron R."/>
            <person name="Wen M."/>
            <person name="Jouanno E."/>
            <person name="Herpin A."/>
            <person name="Schartl M."/>
            <person name="Postlethwait J."/>
            <person name="Schaerlinger B."/>
            <person name="Chardard D."/>
            <person name="Lecocq T."/>
            <person name="Poncet C."/>
            <person name="Jaffrelo L."/>
            <person name="Lampietro C."/>
            <person name="Guiguen Y."/>
        </authorList>
    </citation>
    <scope>NUCLEOTIDE SEQUENCE [LARGE SCALE GENOMIC DNA]</scope>
    <source>
        <tissue evidence="4">Blood</tissue>
    </source>
</reference>
<dbReference type="SMART" id="SM00208">
    <property type="entry name" value="TNFR"/>
    <property type="match status" value="4"/>
</dbReference>